<evidence type="ECO:0000256" key="2">
    <source>
        <dbReference type="SAM" id="SignalP"/>
    </source>
</evidence>
<keyword evidence="2" id="KW-0732">Signal</keyword>
<accession>A0A7L9QE99</accession>
<name>A0A7L9QE99_9CHLO</name>
<feature type="region of interest" description="Disordered" evidence="1">
    <location>
        <begin position="266"/>
        <end position="294"/>
    </location>
</feature>
<reference evidence="3" key="1">
    <citation type="journal article" date="2020" name="Microb. Ecol.">
        <title>The Under-explored Extracellular Proteome of Aero-Terrestrial Microalgae Provides Clues on Different Mechanisms of Desiccation Tolerance in Non-Model Organisms.</title>
        <authorList>
            <person name="Gonzalez-Hourcade M."/>
            <person name="Del Campo E.M."/>
            <person name="Casano L.M."/>
        </authorList>
    </citation>
    <scope>NUCLEOTIDE SEQUENCE</scope>
    <source>
        <strain evidence="3">SAG 216-12</strain>
    </source>
</reference>
<feature type="compositionally biased region" description="Pro residues" evidence="1">
    <location>
        <begin position="271"/>
        <end position="289"/>
    </location>
</feature>
<dbReference type="EMBL" id="MT438910">
    <property type="protein sequence ID" value="QOL01157.1"/>
    <property type="molecule type" value="mRNA"/>
</dbReference>
<evidence type="ECO:0000313" key="3">
    <source>
        <dbReference type="EMBL" id="QOL01157.1"/>
    </source>
</evidence>
<feature type="chain" id="PRO_5029728341" evidence="2">
    <location>
        <begin position="28"/>
        <end position="470"/>
    </location>
</feature>
<evidence type="ECO:0000256" key="1">
    <source>
        <dbReference type="SAM" id="MobiDB-lite"/>
    </source>
</evidence>
<dbReference type="AlphaFoldDB" id="A0A7L9QE99"/>
<sequence>MERSHIRRAAATAAAAILLCLVGQASGQYNTTIGFFDVTPVTVYGQAPTYRIALPTSTSGPTAPTAGNAVFQNATNTPLISFALSAAAYNAECVSNSCSNVYTFTGFSASGPLPAGVYNKVAAAYTGGTSNGVTFNPVSSSTQGLADASFQVLPASTEFFYSLTPFTLSNFTKAFNINVTNINGTNVVPAGAAYDVITRTSPNPTKIGNFSLTLTPVGKNSVNLKLPSSFDAAALLTTGSYTAVYYYYPTSDFTTPVPLSIQFNVAATGTPSPPPPPAGPPSPPSPPSPQTGSVSTTITLSIFFNQQSRRLLGGCSHGVLVFQVAVKGPSPGQVPADGTVTVTVGGVAIGSQAVVPDANLGSASITITRPIDGSVYGYGAQTATAIYSGSSNGVYLPSEASATFVIPECTNKWTEITKHVEGVIETVKDIIVPEPYFTPGNGQYYGYGNGYSGYGYPQGSYLPGQGAVGK</sequence>
<proteinExistence type="evidence at transcript level"/>
<organism evidence="3">
    <name type="scientific">Pseudococcomyxa simplex</name>
    <dbReference type="NCBI Taxonomy" id="464287"/>
    <lineage>
        <taxon>Eukaryota</taxon>
        <taxon>Viridiplantae</taxon>
        <taxon>Chlorophyta</taxon>
        <taxon>core chlorophytes</taxon>
        <taxon>Trebouxiophyceae</taxon>
        <taxon>Chlorellales</taxon>
        <taxon>Oocystaceae</taxon>
        <taxon>Pseudococcomyxa</taxon>
    </lineage>
</organism>
<protein>
    <submittedName>
        <fullName evidence="3">Putative extracellular protein CSOL_080a</fullName>
    </submittedName>
</protein>
<feature type="signal peptide" evidence="2">
    <location>
        <begin position="1"/>
        <end position="27"/>
    </location>
</feature>